<dbReference type="Proteomes" id="UP001420932">
    <property type="component" value="Unassembled WGS sequence"/>
</dbReference>
<reference evidence="1 2" key="1">
    <citation type="submission" date="2024-01" db="EMBL/GenBank/DDBJ databases">
        <title>Genome assemblies of Stephania.</title>
        <authorList>
            <person name="Yang L."/>
        </authorList>
    </citation>
    <scope>NUCLEOTIDE SEQUENCE [LARGE SCALE GENOMIC DNA]</scope>
    <source>
        <strain evidence="1">YNDBR</strain>
        <tissue evidence="1">Leaf</tissue>
    </source>
</reference>
<dbReference type="EMBL" id="JBBNAF010000009">
    <property type="protein sequence ID" value="KAK9114190.1"/>
    <property type="molecule type" value="Genomic_DNA"/>
</dbReference>
<evidence type="ECO:0000313" key="2">
    <source>
        <dbReference type="Proteomes" id="UP001420932"/>
    </source>
</evidence>
<comment type="caution">
    <text evidence="1">The sequence shown here is derived from an EMBL/GenBank/DDBJ whole genome shotgun (WGS) entry which is preliminary data.</text>
</comment>
<dbReference type="AlphaFoldDB" id="A0AAP0NQK6"/>
<evidence type="ECO:0000313" key="1">
    <source>
        <dbReference type="EMBL" id="KAK9114190.1"/>
    </source>
</evidence>
<sequence>MKIYTLQMFPEDIDITEQSYHYSNYAGWLLTYKSVLMELCSWCTEGKKRCSSSNNWNGCPAPY</sequence>
<gene>
    <name evidence="1" type="ORF">Syun_020987</name>
</gene>
<protein>
    <submittedName>
        <fullName evidence="1">Uncharacterized protein</fullName>
    </submittedName>
</protein>
<proteinExistence type="predicted"/>
<accession>A0AAP0NQK6</accession>
<organism evidence="1 2">
    <name type="scientific">Stephania yunnanensis</name>
    <dbReference type="NCBI Taxonomy" id="152371"/>
    <lineage>
        <taxon>Eukaryota</taxon>
        <taxon>Viridiplantae</taxon>
        <taxon>Streptophyta</taxon>
        <taxon>Embryophyta</taxon>
        <taxon>Tracheophyta</taxon>
        <taxon>Spermatophyta</taxon>
        <taxon>Magnoliopsida</taxon>
        <taxon>Ranunculales</taxon>
        <taxon>Menispermaceae</taxon>
        <taxon>Menispermoideae</taxon>
        <taxon>Cissampelideae</taxon>
        <taxon>Stephania</taxon>
    </lineage>
</organism>
<name>A0AAP0NQK6_9MAGN</name>
<keyword evidence="2" id="KW-1185">Reference proteome</keyword>